<gene>
    <name evidence="1" type="ORF">PT974_09886</name>
</gene>
<evidence type="ECO:0000313" key="2">
    <source>
        <dbReference type="Proteomes" id="UP001338125"/>
    </source>
</evidence>
<dbReference type="Pfam" id="PF11578">
    <property type="entry name" value="DUF3237"/>
    <property type="match status" value="1"/>
</dbReference>
<dbReference type="EMBL" id="JAVFKD010000014">
    <property type="protein sequence ID" value="KAK5991601.1"/>
    <property type="molecule type" value="Genomic_DNA"/>
</dbReference>
<organism evidence="1 2">
    <name type="scientific">Cladobotryum mycophilum</name>
    <dbReference type="NCBI Taxonomy" id="491253"/>
    <lineage>
        <taxon>Eukaryota</taxon>
        <taxon>Fungi</taxon>
        <taxon>Dikarya</taxon>
        <taxon>Ascomycota</taxon>
        <taxon>Pezizomycotina</taxon>
        <taxon>Sordariomycetes</taxon>
        <taxon>Hypocreomycetidae</taxon>
        <taxon>Hypocreales</taxon>
        <taxon>Hypocreaceae</taxon>
        <taxon>Cladobotryum</taxon>
    </lineage>
</organism>
<accession>A0ABR0SHJ8</accession>
<dbReference type="Proteomes" id="UP001338125">
    <property type="component" value="Unassembled WGS sequence"/>
</dbReference>
<comment type="caution">
    <text evidence="1">The sequence shown here is derived from an EMBL/GenBank/DDBJ whole genome shotgun (WGS) entry which is preliminary data.</text>
</comment>
<keyword evidence="2" id="KW-1185">Reference proteome</keyword>
<name>A0ABR0SHJ8_9HYPO</name>
<reference evidence="1 2" key="1">
    <citation type="submission" date="2024-01" db="EMBL/GenBank/DDBJ databases">
        <title>Complete genome of Cladobotryum mycophilum ATHUM6906.</title>
        <authorList>
            <person name="Christinaki A.C."/>
            <person name="Myridakis A.I."/>
            <person name="Kouvelis V.N."/>
        </authorList>
    </citation>
    <scope>NUCLEOTIDE SEQUENCE [LARGE SCALE GENOMIC DNA]</scope>
    <source>
        <strain evidence="1 2">ATHUM6906</strain>
    </source>
</reference>
<protein>
    <submittedName>
        <fullName evidence="1">Uncharacterized protein</fullName>
    </submittedName>
</protein>
<evidence type="ECO:0000313" key="1">
    <source>
        <dbReference type="EMBL" id="KAK5991601.1"/>
    </source>
</evidence>
<dbReference type="Gene3D" id="2.40.160.20">
    <property type="match status" value="1"/>
</dbReference>
<proteinExistence type="predicted"/>
<sequence length="174" mass="18508">MAQNFTGFPSLQPAIISRMNIDKQSAFGTVHSGSGLTHITTPTGTIESIPGFEPAFKAEVNFGADWLSFDADGSHGRIELRAIAKTDKGHAIDFRYNGILKLDDNAHKLFTGHPDAKSAHFGASTGSASFLVGDPALKALENHIFVTNARIIRGENGLSVETKISLVVASTDAE</sequence>